<accession>X1IXD1</accession>
<dbReference type="AlphaFoldDB" id="X1IXD1"/>
<proteinExistence type="predicted"/>
<name>X1IXD1_9ZZZZ</name>
<sequence length="107" mass="11844">GEERLIYIDEVMIPPRAELASGITVTIYGAMPDPSWGYEGCSVQVEDFDIIISAKCKKLKLPEGVQAVMVIVPVVDEVTVMVDEPGVYRVVVRGYQLEAESEVEVRE</sequence>
<reference evidence="1" key="1">
    <citation type="journal article" date="2014" name="Front. Microbiol.">
        <title>High frequency of phylogenetically diverse reductive dehalogenase-homologous genes in deep subseafloor sedimentary metagenomes.</title>
        <authorList>
            <person name="Kawai M."/>
            <person name="Futagami T."/>
            <person name="Toyoda A."/>
            <person name="Takaki Y."/>
            <person name="Nishi S."/>
            <person name="Hori S."/>
            <person name="Arai W."/>
            <person name="Tsubouchi T."/>
            <person name="Morono Y."/>
            <person name="Uchiyama I."/>
            <person name="Ito T."/>
            <person name="Fujiyama A."/>
            <person name="Inagaki F."/>
            <person name="Takami H."/>
        </authorList>
    </citation>
    <scope>NUCLEOTIDE SEQUENCE</scope>
    <source>
        <strain evidence="1">Expedition CK06-06</strain>
    </source>
</reference>
<feature type="non-terminal residue" evidence="1">
    <location>
        <position position="1"/>
    </location>
</feature>
<dbReference type="EMBL" id="BARU01039993">
    <property type="protein sequence ID" value="GAH87101.1"/>
    <property type="molecule type" value="Genomic_DNA"/>
</dbReference>
<protein>
    <submittedName>
        <fullName evidence="1">Uncharacterized protein</fullName>
    </submittedName>
</protein>
<organism evidence="1">
    <name type="scientific">marine sediment metagenome</name>
    <dbReference type="NCBI Taxonomy" id="412755"/>
    <lineage>
        <taxon>unclassified sequences</taxon>
        <taxon>metagenomes</taxon>
        <taxon>ecological metagenomes</taxon>
    </lineage>
</organism>
<evidence type="ECO:0000313" key="1">
    <source>
        <dbReference type="EMBL" id="GAH87101.1"/>
    </source>
</evidence>
<gene>
    <name evidence="1" type="ORF">S03H2_61898</name>
</gene>
<comment type="caution">
    <text evidence="1">The sequence shown here is derived from an EMBL/GenBank/DDBJ whole genome shotgun (WGS) entry which is preliminary data.</text>
</comment>